<dbReference type="Pfam" id="PF13445">
    <property type="entry name" value="zf-RING_UBOX"/>
    <property type="match status" value="1"/>
</dbReference>
<dbReference type="SUPFAM" id="SSF57850">
    <property type="entry name" value="RING/U-box"/>
    <property type="match status" value="1"/>
</dbReference>
<reference evidence="8 9" key="1">
    <citation type="journal article" date="2016" name="Mol. Biol. Evol.">
        <title>Comparative Genomics of Early-Diverging Mushroom-Forming Fungi Provides Insights into the Origins of Lignocellulose Decay Capabilities.</title>
        <authorList>
            <person name="Nagy L.G."/>
            <person name="Riley R."/>
            <person name="Tritt A."/>
            <person name="Adam C."/>
            <person name="Daum C."/>
            <person name="Floudas D."/>
            <person name="Sun H."/>
            <person name="Yadav J.S."/>
            <person name="Pangilinan J."/>
            <person name="Larsson K.H."/>
            <person name="Matsuura K."/>
            <person name="Barry K."/>
            <person name="Labutti K."/>
            <person name="Kuo R."/>
            <person name="Ohm R.A."/>
            <person name="Bhattacharya S.S."/>
            <person name="Shirouzu T."/>
            <person name="Yoshinaga Y."/>
            <person name="Martin F.M."/>
            <person name="Grigoriev I.V."/>
            <person name="Hibbett D.S."/>
        </authorList>
    </citation>
    <scope>NUCLEOTIDE SEQUENCE [LARGE SCALE GENOMIC DNA]</scope>
    <source>
        <strain evidence="8 9">L-15889</strain>
    </source>
</reference>
<dbReference type="PANTHER" id="PTHR23041">
    <property type="entry name" value="RING FINGER DOMAIN-CONTAINING"/>
    <property type="match status" value="1"/>
</dbReference>
<dbReference type="PROSITE" id="PS00518">
    <property type="entry name" value="ZF_RING_1"/>
    <property type="match status" value="1"/>
</dbReference>
<feature type="domain" description="RING-type" evidence="7">
    <location>
        <begin position="142"/>
        <end position="231"/>
    </location>
</feature>
<accession>A0A165NNN2</accession>
<evidence type="ECO:0000256" key="6">
    <source>
        <dbReference type="SAM" id="MobiDB-lite"/>
    </source>
</evidence>
<feature type="region of interest" description="Disordered" evidence="6">
    <location>
        <begin position="255"/>
        <end position="283"/>
    </location>
</feature>
<dbReference type="EMBL" id="KV429079">
    <property type="protein sequence ID" value="KZT67185.1"/>
    <property type="molecule type" value="Genomic_DNA"/>
</dbReference>
<keyword evidence="9" id="KW-1185">Reference proteome</keyword>
<keyword evidence="3" id="KW-0862">Zinc</keyword>
<sequence length="283" mass="31674">MPVTRGQSARPHRHYSPVAAANLSSVEDDVIILSSDDEQPLKAQAQVPTPRRGRSKQKNRAPIPPSADIVEISSDDEEVAVARTPIARRQQDATASLQRQLKEALQEVERLRKEARAAEKQKAAAAPTDATLLADLEEIVTCEICTFKMWAPYALPCGHTFCQTCLQDWFGTAQAQHLTNYPQADRHYFAAHRNALQLGHLPPYQRQEMEMHFARHEAMFPRPKYTCPTCRTECKTRPTEVFALKAMAERVAKVQGESAPNAPARPRVGQPRLIDGPFDGFFP</sequence>
<feature type="region of interest" description="Disordered" evidence="6">
    <location>
        <begin position="1"/>
        <end position="20"/>
    </location>
</feature>
<dbReference type="AlphaFoldDB" id="A0A165NNN2"/>
<keyword evidence="1" id="KW-0479">Metal-binding</keyword>
<dbReference type="OrthoDB" id="3219336at2759"/>
<evidence type="ECO:0000313" key="8">
    <source>
        <dbReference type="EMBL" id="KZT67185.1"/>
    </source>
</evidence>
<dbReference type="STRING" id="1314783.A0A165NNN2"/>
<dbReference type="InterPro" id="IPR001841">
    <property type="entry name" value="Znf_RING"/>
</dbReference>
<dbReference type="GO" id="GO:0008270">
    <property type="term" value="F:zinc ion binding"/>
    <property type="evidence" value="ECO:0007669"/>
    <property type="project" value="UniProtKB-KW"/>
</dbReference>
<evidence type="ECO:0000256" key="5">
    <source>
        <dbReference type="SAM" id="Coils"/>
    </source>
</evidence>
<name>A0A165NNN2_9APHY</name>
<evidence type="ECO:0000256" key="4">
    <source>
        <dbReference type="PROSITE-ProRule" id="PRU00175"/>
    </source>
</evidence>
<dbReference type="PROSITE" id="PS50089">
    <property type="entry name" value="ZF_RING_2"/>
    <property type="match status" value="1"/>
</dbReference>
<evidence type="ECO:0000256" key="3">
    <source>
        <dbReference type="ARBA" id="ARBA00022833"/>
    </source>
</evidence>
<dbReference type="SMART" id="SM00184">
    <property type="entry name" value="RING"/>
    <property type="match status" value="1"/>
</dbReference>
<protein>
    <recommendedName>
        <fullName evidence="7">RING-type domain-containing protein</fullName>
    </recommendedName>
</protein>
<dbReference type="InterPro" id="IPR017907">
    <property type="entry name" value="Znf_RING_CS"/>
</dbReference>
<dbReference type="Gene3D" id="3.30.40.10">
    <property type="entry name" value="Zinc/RING finger domain, C3HC4 (zinc finger)"/>
    <property type="match status" value="1"/>
</dbReference>
<evidence type="ECO:0000259" key="7">
    <source>
        <dbReference type="PROSITE" id="PS50089"/>
    </source>
</evidence>
<proteinExistence type="predicted"/>
<dbReference type="InterPro" id="IPR047134">
    <property type="entry name" value="RNF4"/>
</dbReference>
<evidence type="ECO:0000256" key="1">
    <source>
        <dbReference type="ARBA" id="ARBA00022723"/>
    </source>
</evidence>
<keyword evidence="5" id="KW-0175">Coiled coil</keyword>
<feature type="region of interest" description="Disordered" evidence="6">
    <location>
        <begin position="34"/>
        <end position="67"/>
    </location>
</feature>
<dbReference type="PANTHER" id="PTHR23041:SF78">
    <property type="entry name" value="E3 UBIQUITIN-PROTEIN LIGASE RNF4"/>
    <property type="match status" value="1"/>
</dbReference>
<organism evidence="8 9">
    <name type="scientific">Daedalea quercina L-15889</name>
    <dbReference type="NCBI Taxonomy" id="1314783"/>
    <lineage>
        <taxon>Eukaryota</taxon>
        <taxon>Fungi</taxon>
        <taxon>Dikarya</taxon>
        <taxon>Basidiomycota</taxon>
        <taxon>Agaricomycotina</taxon>
        <taxon>Agaricomycetes</taxon>
        <taxon>Polyporales</taxon>
        <taxon>Fomitopsis</taxon>
    </lineage>
</organism>
<dbReference type="Proteomes" id="UP000076727">
    <property type="component" value="Unassembled WGS sequence"/>
</dbReference>
<keyword evidence="2 4" id="KW-0863">Zinc-finger</keyword>
<dbReference type="InterPro" id="IPR013083">
    <property type="entry name" value="Znf_RING/FYVE/PHD"/>
</dbReference>
<evidence type="ECO:0000256" key="2">
    <source>
        <dbReference type="ARBA" id="ARBA00022771"/>
    </source>
</evidence>
<evidence type="ECO:0000313" key="9">
    <source>
        <dbReference type="Proteomes" id="UP000076727"/>
    </source>
</evidence>
<feature type="coiled-coil region" evidence="5">
    <location>
        <begin position="87"/>
        <end position="121"/>
    </location>
</feature>
<dbReference type="InterPro" id="IPR027370">
    <property type="entry name" value="Znf-RING_euk"/>
</dbReference>
<gene>
    <name evidence="8" type="ORF">DAEQUDRAFT_729422</name>
</gene>